<organism evidence="1 2">
    <name type="scientific">Spartinivicinus poritis</name>
    <dbReference type="NCBI Taxonomy" id="2994640"/>
    <lineage>
        <taxon>Bacteria</taxon>
        <taxon>Pseudomonadati</taxon>
        <taxon>Pseudomonadota</taxon>
        <taxon>Gammaproteobacteria</taxon>
        <taxon>Oceanospirillales</taxon>
        <taxon>Zooshikellaceae</taxon>
        <taxon>Spartinivicinus</taxon>
    </lineage>
</organism>
<keyword evidence="2" id="KW-1185">Reference proteome</keyword>
<evidence type="ECO:0000313" key="2">
    <source>
        <dbReference type="Proteomes" id="UP001528823"/>
    </source>
</evidence>
<dbReference type="RefSeq" id="WP_274691582.1">
    <property type="nucleotide sequence ID" value="NZ_JAPMOU010000057.1"/>
</dbReference>
<dbReference type="PANTHER" id="PTHR46523:SF1">
    <property type="entry name" value="DCTP PYROPHOSPHATASE 1"/>
    <property type="match status" value="1"/>
</dbReference>
<dbReference type="InterPro" id="IPR052555">
    <property type="entry name" value="dCTP_Pyrophosphatase"/>
</dbReference>
<dbReference type="PIRSF" id="PIRSF029826">
    <property type="entry name" value="UCP029826_pph"/>
    <property type="match status" value="1"/>
</dbReference>
<dbReference type="Pfam" id="PF12643">
    <property type="entry name" value="MazG-like"/>
    <property type="match status" value="1"/>
</dbReference>
<dbReference type="Proteomes" id="UP001528823">
    <property type="component" value="Unassembled WGS sequence"/>
</dbReference>
<dbReference type="SUPFAM" id="SSF101386">
    <property type="entry name" value="all-alpha NTP pyrophosphatases"/>
    <property type="match status" value="1"/>
</dbReference>
<evidence type="ECO:0000313" key="1">
    <source>
        <dbReference type="EMBL" id="MDE1465273.1"/>
    </source>
</evidence>
<name>A0ABT5UFW3_9GAMM</name>
<dbReference type="InterPro" id="IPR025984">
    <property type="entry name" value="DCTPP"/>
</dbReference>
<comment type="caution">
    <text evidence="1">The sequence shown here is derived from an EMBL/GenBank/DDBJ whole genome shotgun (WGS) entry which is preliminary data.</text>
</comment>
<dbReference type="CDD" id="cd11537">
    <property type="entry name" value="NTP-PPase_RS21-C6_like"/>
    <property type="match status" value="1"/>
</dbReference>
<dbReference type="PANTHER" id="PTHR46523">
    <property type="entry name" value="DCTP PYROPHOSPHATASE 1"/>
    <property type="match status" value="1"/>
</dbReference>
<dbReference type="EMBL" id="JAPMOU010000057">
    <property type="protein sequence ID" value="MDE1465273.1"/>
    <property type="molecule type" value="Genomic_DNA"/>
</dbReference>
<dbReference type="Gene3D" id="1.10.287.1080">
    <property type="entry name" value="MazG-like"/>
    <property type="match status" value="1"/>
</dbReference>
<accession>A0ABT5UFW3</accession>
<gene>
    <name evidence="1" type="ORF">ORQ98_25235</name>
</gene>
<sequence length="115" mass="13185">MESLESLKVKLSEFVNEREWEKFHSPKNLAMALSAEAGELLEIFQWLTEEQSKNLNPEQLSAAADELADIQIYLIMLFDQLGLDPIKESHRKLECNKAKYPVSKAKGNSQKYTNL</sequence>
<reference evidence="1 2" key="1">
    <citation type="submission" date="2022-11" db="EMBL/GenBank/DDBJ databases">
        <title>Spartinivicinus poritis sp. nov., isolated from scleractinian coral Porites lutea.</title>
        <authorList>
            <person name="Zhang G."/>
            <person name="Cai L."/>
            <person name="Wei Q."/>
        </authorList>
    </citation>
    <scope>NUCLEOTIDE SEQUENCE [LARGE SCALE GENOMIC DNA]</scope>
    <source>
        <strain evidence="1 2">A2-2</strain>
    </source>
</reference>
<proteinExistence type="predicted"/>
<protein>
    <submittedName>
        <fullName evidence="1">Nucleotide pyrophosphohydrolase</fullName>
    </submittedName>
</protein>